<feature type="coiled-coil region" evidence="12">
    <location>
        <begin position="339"/>
        <end position="366"/>
    </location>
</feature>
<feature type="domain" description="PAC" evidence="15">
    <location>
        <begin position="426"/>
        <end position="477"/>
    </location>
</feature>
<keyword evidence="13" id="KW-0812">Transmembrane</keyword>
<dbReference type="Proteomes" id="UP000033101">
    <property type="component" value="Chromosome"/>
</dbReference>
<organism evidence="17 18">
    <name type="scientific">Methanosarcina horonobensis HB-1 = JCM 15518</name>
    <dbReference type="NCBI Taxonomy" id="1434110"/>
    <lineage>
        <taxon>Archaea</taxon>
        <taxon>Methanobacteriati</taxon>
        <taxon>Methanobacteriota</taxon>
        <taxon>Stenosarchaea group</taxon>
        <taxon>Methanomicrobia</taxon>
        <taxon>Methanosarcinales</taxon>
        <taxon>Methanosarcinaceae</taxon>
        <taxon>Methanosarcina</taxon>
    </lineage>
</organism>
<dbReference type="GO" id="GO:0005524">
    <property type="term" value="F:ATP binding"/>
    <property type="evidence" value="ECO:0007669"/>
    <property type="project" value="UniProtKB-KW"/>
</dbReference>
<evidence type="ECO:0000256" key="13">
    <source>
        <dbReference type="SAM" id="Phobius"/>
    </source>
</evidence>
<comment type="catalytic activity">
    <reaction evidence="1">
        <text>ATP + protein L-histidine = ADP + protein N-phospho-L-histidine.</text>
        <dbReference type="EC" id="2.7.13.3"/>
    </reaction>
</comment>
<keyword evidence="8 17" id="KW-0418">Kinase</keyword>
<evidence type="ECO:0000256" key="2">
    <source>
        <dbReference type="ARBA" id="ARBA00004236"/>
    </source>
</evidence>
<dbReference type="Pfam" id="PF02518">
    <property type="entry name" value="HATPase_c"/>
    <property type="match status" value="1"/>
</dbReference>
<dbReference type="Pfam" id="PF08448">
    <property type="entry name" value="PAS_4"/>
    <property type="match status" value="1"/>
</dbReference>
<comment type="subcellular location">
    <subcellularLocation>
        <location evidence="2">Cell membrane</location>
    </subcellularLocation>
</comment>
<dbReference type="AlphaFoldDB" id="A0A0E3SE35"/>
<dbReference type="FunFam" id="1.10.287.130:FF:000132">
    <property type="entry name" value="Sensory transduction histidine kinase"/>
    <property type="match status" value="1"/>
</dbReference>
<dbReference type="PANTHER" id="PTHR43047">
    <property type="entry name" value="TWO-COMPONENT HISTIDINE PROTEIN KINASE"/>
    <property type="match status" value="1"/>
</dbReference>
<evidence type="ECO:0000256" key="7">
    <source>
        <dbReference type="ARBA" id="ARBA00022741"/>
    </source>
</evidence>
<dbReference type="PATRIC" id="fig|1434110.4.peg.3456"/>
<dbReference type="InterPro" id="IPR000700">
    <property type="entry name" value="PAS-assoc_C"/>
</dbReference>
<dbReference type="Gene3D" id="3.30.450.20">
    <property type="entry name" value="PAS domain"/>
    <property type="match status" value="1"/>
</dbReference>
<dbReference type="InterPro" id="IPR003661">
    <property type="entry name" value="HisK_dim/P_dom"/>
</dbReference>
<evidence type="ECO:0000256" key="8">
    <source>
        <dbReference type="ARBA" id="ARBA00022777"/>
    </source>
</evidence>
<feature type="domain" description="HAMP" evidence="16">
    <location>
        <begin position="298"/>
        <end position="351"/>
    </location>
</feature>
<dbReference type="PANTHER" id="PTHR43047:SF72">
    <property type="entry name" value="OSMOSENSING HISTIDINE PROTEIN KINASE SLN1"/>
    <property type="match status" value="1"/>
</dbReference>
<keyword evidence="5" id="KW-0597">Phosphoprotein</keyword>
<dbReference type="InterPro" id="IPR036890">
    <property type="entry name" value="HATPase_C_sf"/>
</dbReference>
<keyword evidence="11 13" id="KW-0472">Membrane</keyword>
<dbReference type="EC" id="2.7.13.3" evidence="3"/>
<evidence type="ECO:0000256" key="3">
    <source>
        <dbReference type="ARBA" id="ARBA00012438"/>
    </source>
</evidence>
<dbReference type="InterPro" id="IPR003594">
    <property type="entry name" value="HATPase_dom"/>
</dbReference>
<evidence type="ECO:0000256" key="10">
    <source>
        <dbReference type="ARBA" id="ARBA00023012"/>
    </source>
</evidence>
<keyword evidence="4" id="KW-1003">Cell membrane</keyword>
<dbReference type="InterPro" id="IPR036097">
    <property type="entry name" value="HisK_dim/P_sf"/>
</dbReference>
<keyword evidence="18" id="KW-1185">Reference proteome</keyword>
<reference evidence="17 18" key="1">
    <citation type="submission" date="2014-07" db="EMBL/GenBank/DDBJ databases">
        <title>Methanogenic archaea and the global carbon cycle.</title>
        <authorList>
            <person name="Henriksen J.R."/>
            <person name="Luke J."/>
            <person name="Reinhart S."/>
            <person name="Benedict M.N."/>
            <person name="Youngblut N.D."/>
            <person name="Metcalf M.E."/>
            <person name="Whitaker R.J."/>
            <person name="Metcalf W.W."/>
        </authorList>
    </citation>
    <scope>NUCLEOTIDE SEQUENCE [LARGE SCALE GENOMIC DNA]</scope>
    <source>
        <strain evidence="17 18">HB-1</strain>
    </source>
</reference>
<dbReference type="InterPro" id="IPR035965">
    <property type="entry name" value="PAS-like_dom_sf"/>
</dbReference>
<dbReference type="KEGG" id="mhor:MSHOH_2678"/>
<protein>
    <recommendedName>
        <fullName evidence="3">histidine kinase</fullName>
        <ecNumber evidence="3">2.7.13.3</ecNumber>
    </recommendedName>
</protein>
<evidence type="ECO:0000259" key="15">
    <source>
        <dbReference type="PROSITE" id="PS50113"/>
    </source>
</evidence>
<evidence type="ECO:0000259" key="14">
    <source>
        <dbReference type="PROSITE" id="PS50109"/>
    </source>
</evidence>
<evidence type="ECO:0000256" key="6">
    <source>
        <dbReference type="ARBA" id="ARBA00022679"/>
    </source>
</evidence>
<proteinExistence type="predicted"/>
<dbReference type="FunFam" id="3.30.565.10:FF:000023">
    <property type="entry name" value="PAS domain-containing sensor histidine kinase"/>
    <property type="match status" value="1"/>
</dbReference>
<dbReference type="PROSITE" id="PS50113">
    <property type="entry name" value="PAC"/>
    <property type="match status" value="1"/>
</dbReference>
<keyword evidence="13" id="KW-1133">Transmembrane helix</keyword>
<dbReference type="GO" id="GO:0009927">
    <property type="term" value="F:histidine phosphotransfer kinase activity"/>
    <property type="evidence" value="ECO:0007669"/>
    <property type="project" value="TreeGrafter"/>
</dbReference>
<keyword evidence="10" id="KW-0902">Two-component regulatory system</keyword>
<evidence type="ECO:0000313" key="18">
    <source>
        <dbReference type="Proteomes" id="UP000033101"/>
    </source>
</evidence>
<dbReference type="InterPro" id="IPR000014">
    <property type="entry name" value="PAS"/>
</dbReference>
<dbReference type="NCBIfam" id="TIGR00229">
    <property type="entry name" value="sensory_box"/>
    <property type="match status" value="1"/>
</dbReference>
<evidence type="ECO:0000256" key="1">
    <source>
        <dbReference type="ARBA" id="ARBA00000085"/>
    </source>
</evidence>
<dbReference type="SUPFAM" id="SSF47384">
    <property type="entry name" value="Homodimeric domain of signal transducing histidine kinase"/>
    <property type="match status" value="1"/>
</dbReference>
<dbReference type="InterPro" id="IPR013656">
    <property type="entry name" value="PAS_4"/>
</dbReference>
<dbReference type="SUPFAM" id="SSF55874">
    <property type="entry name" value="ATPase domain of HSP90 chaperone/DNA topoisomerase II/histidine kinase"/>
    <property type="match status" value="1"/>
</dbReference>
<dbReference type="PROSITE" id="PS50109">
    <property type="entry name" value="HIS_KIN"/>
    <property type="match status" value="1"/>
</dbReference>
<dbReference type="Gene3D" id="6.10.340.10">
    <property type="match status" value="1"/>
</dbReference>
<keyword evidence="6" id="KW-0808">Transferase</keyword>
<dbReference type="FunFam" id="3.30.450.20:FF:000185">
    <property type="entry name" value="Sensory transduction histidine kinase"/>
    <property type="match status" value="1"/>
</dbReference>
<dbReference type="InterPro" id="IPR005467">
    <property type="entry name" value="His_kinase_dom"/>
</dbReference>
<dbReference type="SMART" id="SM00387">
    <property type="entry name" value="HATPase_c"/>
    <property type="match status" value="1"/>
</dbReference>
<dbReference type="HOGENOM" id="CLU_009587_1_0_2"/>
<dbReference type="OrthoDB" id="342253at2157"/>
<dbReference type="EMBL" id="CP009516">
    <property type="protein sequence ID" value="AKB79161.1"/>
    <property type="molecule type" value="Genomic_DNA"/>
</dbReference>
<dbReference type="CDD" id="cd00082">
    <property type="entry name" value="HisKA"/>
    <property type="match status" value="1"/>
</dbReference>
<sequence length="719" mass="82422">MSGTDISKKIFIITILIFAVLTTTYAFTYNLQLSNFLGLEQANTLNDVERLQNVVYAEQRYLDKMVQDWSCWDDTYRFIDDRNQEYINVNLQNQTLAGLKVNVMLFVNETGSLVYSKSIDINTEKEKPVPEELIKLVESGKLSTKTEHDVIRGYVLLDENPIYISCHPILTTRYEGPVKGTLIFGRYFDSDLLYYFKESVSSSILMYRADEGMPSDLQERFQNFSEFPDRAIVKPLSEEIIAGYFGLMDISGQPALIMRTDFSRDLYLNSKKTLDNMYFFLILTGLVTGIGVKFALDNFFVSRLIEIDNFVTRVRSEKDLSRRLDLKDNDELYRLSREINGMLNEIELTEHEIKRQEREKKVLLDSLNEIVIFINPEHNLVWANKAALEYMHMDLEKARGIHLKDTPGMDDLLIQHLPLEEIFASGNKESEEFTLEDGNSWFVQATPVIDDNGRIIGVLETFRDITERKEIERLFQEKQVAEIANRTKSEFLANMSHELRTPLNSIIGFSDLLYEQAFGELNEKQLKYAGNISRSGKHLLNLINAILDLSKVEAGKLELEYKDFELTNKLSMIKNLLSPIADRKNITIEIDVDKGLTTVRADESRFVQVMYNLLDNAIKFSYENSPVKIEAKKKGDMVEVTVKDHGIGIKAEDQCKLFKPFSQVDPFLSKSSQGTGLGLSLVKQIVHLHGGYVWFRSVQEEGSTFAFAIPINGYIKSGK</sequence>
<dbReference type="GO" id="GO:0005886">
    <property type="term" value="C:plasma membrane"/>
    <property type="evidence" value="ECO:0007669"/>
    <property type="project" value="UniProtKB-SubCell"/>
</dbReference>
<dbReference type="Pfam" id="PF00512">
    <property type="entry name" value="HisKA"/>
    <property type="match status" value="1"/>
</dbReference>
<dbReference type="Pfam" id="PF05228">
    <property type="entry name" value="CHASE4"/>
    <property type="match status" value="1"/>
</dbReference>
<keyword evidence="9" id="KW-0067">ATP-binding</keyword>
<dbReference type="GO" id="GO:0000155">
    <property type="term" value="F:phosphorelay sensor kinase activity"/>
    <property type="evidence" value="ECO:0007669"/>
    <property type="project" value="InterPro"/>
</dbReference>
<feature type="transmembrane region" description="Helical" evidence="13">
    <location>
        <begin position="277"/>
        <end position="296"/>
    </location>
</feature>
<dbReference type="PRINTS" id="PR00344">
    <property type="entry name" value="BCTRLSENSOR"/>
</dbReference>
<dbReference type="InterPro" id="IPR003660">
    <property type="entry name" value="HAMP_dom"/>
</dbReference>
<keyword evidence="7" id="KW-0547">Nucleotide-binding</keyword>
<evidence type="ECO:0000256" key="5">
    <source>
        <dbReference type="ARBA" id="ARBA00022553"/>
    </source>
</evidence>
<accession>A0A0E3SE35</accession>
<dbReference type="PROSITE" id="PS50885">
    <property type="entry name" value="HAMP"/>
    <property type="match status" value="1"/>
</dbReference>
<evidence type="ECO:0000256" key="12">
    <source>
        <dbReference type="SAM" id="Coils"/>
    </source>
</evidence>
<dbReference type="STRING" id="1434110.MSHOH_2678"/>
<dbReference type="InterPro" id="IPR004358">
    <property type="entry name" value="Sig_transdc_His_kin-like_C"/>
</dbReference>
<keyword evidence="12" id="KW-0175">Coiled coil</keyword>
<evidence type="ECO:0000256" key="4">
    <source>
        <dbReference type="ARBA" id="ARBA00022475"/>
    </source>
</evidence>
<dbReference type="CDD" id="cd00130">
    <property type="entry name" value="PAS"/>
    <property type="match status" value="1"/>
</dbReference>
<evidence type="ECO:0000256" key="11">
    <source>
        <dbReference type="ARBA" id="ARBA00023136"/>
    </source>
</evidence>
<dbReference type="Gene3D" id="1.10.287.130">
    <property type="match status" value="1"/>
</dbReference>
<dbReference type="RefSeq" id="WP_048140620.1">
    <property type="nucleotide sequence ID" value="NZ_CP009516.1"/>
</dbReference>
<evidence type="ECO:0000256" key="9">
    <source>
        <dbReference type="ARBA" id="ARBA00022840"/>
    </source>
</evidence>
<dbReference type="Gene3D" id="3.30.565.10">
    <property type="entry name" value="Histidine kinase-like ATPase, C-terminal domain"/>
    <property type="match status" value="1"/>
</dbReference>
<dbReference type="SUPFAM" id="SSF55785">
    <property type="entry name" value="PYP-like sensor domain (PAS domain)"/>
    <property type="match status" value="1"/>
</dbReference>
<gene>
    <name evidence="17" type="ORF">MSHOH_2678</name>
</gene>
<evidence type="ECO:0000313" key="17">
    <source>
        <dbReference type="EMBL" id="AKB79161.1"/>
    </source>
</evidence>
<feature type="domain" description="Histidine kinase" evidence="14">
    <location>
        <begin position="494"/>
        <end position="713"/>
    </location>
</feature>
<evidence type="ECO:0000259" key="16">
    <source>
        <dbReference type="PROSITE" id="PS50885"/>
    </source>
</evidence>
<dbReference type="InterPro" id="IPR007892">
    <property type="entry name" value="CHASE4"/>
</dbReference>
<dbReference type="GeneID" id="24831982"/>
<name>A0A0E3SE35_9EURY</name>
<dbReference type="SMART" id="SM00388">
    <property type="entry name" value="HisKA"/>
    <property type="match status" value="1"/>
</dbReference>